<evidence type="ECO:0000313" key="4">
    <source>
        <dbReference type="EMBL" id="KAH0813919.1"/>
    </source>
</evidence>
<name>A0A8J6HFW7_TENMO</name>
<reference evidence="4" key="2">
    <citation type="submission" date="2021-08" db="EMBL/GenBank/DDBJ databases">
        <authorList>
            <person name="Eriksson T."/>
        </authorList>
    </citation>
    <scope>NUCLEOTIDE SEQUENCE</scope>
    <source>
        <strain evidence="4">Stoneville</strain>
        <tissue evidence="4">Whole head</tissue>
    </source>
</reference>
<evidence type="ECO:0000259" key="3">
    <source>
        <dbReference type="Pfam" id="PF00078"/>
    </source>
</evidence>
<sequence length="935" mass="105251">MLKPQTTIDIQWESVKSVEKYCPQRQTCSDCMENHQLPQITGLDKMLNGHAYSRAVRAHIWTNLILAGIILDEVDLTGKERAETENKLRESERSLILFVKENRTYQSLRAKFKTALRNLEVHEWEQVGVSLFRAVGRAAEELVVSRERLSKPFTPGFLRKINNDIGKMEEFVIACQQSRLSMRCAKAANTEHLGRRIVRHQKCKRLLPEAEKYTGHSFRRSSATILVDITALKRHGGWKSTTVAEGYIDTSMNNKMDSANKIINAVQCSSGLSTQEENETTNFLDVPFQMGLIWKVAQIIMILKPGKKPEHVSSYRPISLLPMLSKVLEKLYVKKLNIIIAERKIIPNHQFGFRNEHGTIEQVHRLVNQINKDLNAKRYCSAAFLDISQAFDKINDCQLPQVEDAKYLGMHLDRRLTWKKHIFSKRKQLGLKLSHMYWLIGRKSKLSLDNKVLLYKSILKPVWTYGIQLWGTACVSNINILQRFQNKVLRAIVDAPYYVSNEVIQHDIPLESIKEAKRGKDFFKGRNLRRAMDVCVCLPGADGRVVEGRINTLSATTARSARSSHSQVGTTPLVTDGFKRPRRQEVPLWDESLAADKNHSPLSACPTSSPEQDPYEGGFSVERTYLRAPRSVVLAASRGTASTNSKPTIFFSGLISARSRPAIRPINQTLPEAGLRDSGEGSSPQGSGGSSCRITDLPLESPGYEDATSSRHEGTKALKLRLTVPECEPPGKFEIKDLGDASFCLGVEFGRVDGRVTLHQRGYNNDMLARFDISECKPVATPVEPGTKLIKQGRQSNDTTTRPDISFGVSHLGQFNNCYGEEHWTAAKRVLRYLKRTADLGLVYEPDSEPLPGFELGADEMIGSVVFCGNKGSLRLAENPTFHARNKHIDIRHHFVRDVLRTKKVTLKHDEALVVCIKDCHVACETFNSTGVLEL</sequence>
<keyword evidence="5" id="KW-1185">Reference proteome</keyword>
<evidence type="ECO:0000256" key="1">
    <source>
        <dbReference type="ARBA" id="ARBA00023172"/>
    </source>
</evidence>
<dbReference type="CDD" id="cd09272">
    <property type="entry name" value="RNase_HI_RT_Ty1"/>
    <property type="match status" value="1"/>
</dbReference>
<dbReference type="InterPro" id="IPR013762">
    <property type="entry name" value="Integrase-like_cat_sf"/>
</dbReference>
<evidence type="ECO:0000313" key="5">
    <source>
        <dbReference type="Proteomes" id="UP000719412"/>
    </source>
</evidence>
<dbReference type="InterPro" id="IPR043502">
    <property type="entry name" value="DNA/RNA_pol_sf"/>
</dbReference>
<feature type="domain" description="Reverse transcriptase" evidence="3">
    <location>
        <begin position="308"/>
        <end position="395"/>
    </location>
</feature>
<organism evidence="4 5">
    <name type="scientific">Tenebrio molitor</name>
    <name type="common">Yellow mealworm beetle</name>
    <dbReference type="NCBI Taxonomy" id="7067"/>
    <lineage>
        <taxon>Eukaryota</taxon>
        <taxon>Metazoa</taxon>
        <taxon>Ecdysozoa</taxon>
        <taxon>Arthropoda</taxon>
        <taxon>Hexapoda</taxon>
        <taxon>Insecta</taxon>
        <taxon>Pterygota</taxon>
        <taxon>Neoptera</taxon>
        <taxon>Endopterygota</taxon>
        <taxon>Coleoptera</taxon>
        <taxon>Polyphaga</taxon>
        <taxon>Cucujiformia</taxon>
        <taxon>Tenebrionidae</taxon>
        <taxon>Tenebrio</taxon>
    </lineage>
</organism>
<dbReference type="SUPFAM" id="SSF56349">
    <property type="entry name" value="DNA breaking-rejoining enzymes"/>
    <property type="match status" value="1"/>
</dbReference>
<dbReference type="PANTHER" id="PTHR11439">
    <property type="entry name" value="GAG-POL-RELATED RETROTRANSPOSON"/>
    <property type="match status" value="1"/>
</dbReference>
<comment type="caution">
    <text evidence="4">The sequence shown here is derived from an EMBL/GenBank/DDBJ whole genome shotgun (WGS) entry which is preliminary data.</text>
</comment>
<dbReference type="GO" id="GO:0006310">
    <property type="term" value="P:DNA recombination"/>
    <property type="evidence" value="ECO:0007669"/>
    <property type="project" value="UniProtKB-KW"/>
</dbReference>
<dbReference type="AlphaFoldDB" id="A0A8J6HFW7"/>
<protein>
    <recommendedName>
        <fullName evidence="3">Reverse transcriptase domain-containing protein</fullName>
    </recommendedName>
</protein>
<dbReference type="Pfam" id="PF00078">
    <property type="entry name" value="RVT_1"/>
    <property type="match status" value="1"/>
</dbReference>
<evidence type="ECO:0000256" key="2">
    <source>
        <dbReference type="SAM" id="MobiDB-lite"/>
    </source>
</evidence>
<dbReference type="GO" id="GO:0003677">
    <property type="term" value="F:DNA binding"/>
    <property type="evidence" value="ECO:0007669"/>
    <property type="project" value="InterPro"/>
</dbReference>
<dbReference type="PANTHER" id="PTHR11439:SF467">
    <property type="entry name" value="INTEGRASE CATALYTIC DOMAIN-CONTAINING PROTEIN"/>
    <property type="match status" value="1"/>
</dbReference>
<proteinExistence type="predicted"/>
<reference evidence="4" key="1">
    <citation type="journal article" date="2020" name="J Insects Food Feed">
        <title>The yellow mealworm (Tenebrio molitor) genome: a resource for the emerging insects as food and feed industry.</title>
        <authorList>
            <person name="Eriksson T."/>
            <person name="Andere A."/>
            <person name="Kelstrup H."/>
            <person name="Emery V."/>
            <person name="Picard C."/>
        </authorList>
    </citation>
    <scope>NUCLEOTIDE SEQUENCE</scope>
    <source>
        <strain evidence="4">Stoneville</strain>
        <tissue evidence="4">Whole head</tissue>
    </source>
</reference>
<dbReference type="GO" id="GO:0015074">
    <property type="term" value="P:DNA integration"/>
    <property type="evidence" value="ECO:0007669"/>
    <property type="project" value="InterPro"/>
</dbReference>
<dbReference type="GO" id="GO:0071897">
    <property type="term" value="P:DNA biosynthetic process"/>
    <property type="evidence" value="ECO:0007669"/>
    <property type="project" value="UniProtKB-ARBA"/>
</dbReference>
<feature type="region of interest" description="Disordered" evidence="2">
    <location>
        <begin position="670"/>
        <end position="712"/>
    </location>
</feature>
<keyword evidence="1" id="KW-0233">DNA recombination</keyword>
<dbReference type="SUPFAM" id="SSF56672">
    <property type="entry name" value="DNA/RNA polymerases"/>
    <property type="match status" value="1"/>
</dbReference>
<dbReference type="InterPro" id="IPR011010">
    <property type="entry name" value="DNA_brk_join_enz"/>
</dbReference>
<dbReference type="Proteomes" id="UP000719412">
    <property type="component" value="Unassembled WGS sequence"/>
</dbReference>
<dbReference type="EMBL" id="JABDTM020024830">
    <property type="protein sequence ID" value="KAH0813919.1"/>
    <property type="molecule type" value="Genomic_DNA"/>
</dbReference>
<accession>A0A8J6HFW7</accession>
<gene>
    <name evidence="4" type="ORF">GEV33_008872</name>
</gene>
<dbReference type="InterPro" id="IPR000477">
    <property type="entry name" value="RT_dom"/>
</dbReference>
<feature type="region of interest" description="Disordered" evidence="2">
    <location>
        <begin position="557"/>
        <end position="577"/>
    </location>
</feature>
<dbReference type="Gene3D" id="1.10.443.10">
    <property type="entry name" value="Intergrase catalytic core"/>
    <property type="match status" value="1"/>
</dbReference>